<dbReference type="Pfam" id="PF18035">
    <property type="entry name" value="Bap31_Bap29_C"/>
    <property type="match status" value="1"/>
</dbReference>
<evidence type="ECO:0000313" key="16">
    <source>
        <dbReference type="Proteomes" id="UP000008370"/>
    </source>
</evidence>
<comment type="function">
    <text evidence="11">May play a role in anterograde transport of membrane proteins from the endoplasmic reticulum to the Golgi.</text>
</comment>
<dbReference type="InterPro" id="IPR040463">
    <property type="entry name" value="BAP29/BAP31_N"/>
</dbReference>
<feature type="domain" description="BAP29/BAP31 transmembrane" evidence="13">
    <location>
        <begin position="1"/>
        <end position="138"/>
    </location>
</feature>
<dbReference type="EMBL" id="JH930475">
    <property type="protein sequence ID" value="EKM52646.1"/>
    <property type="molecule type" value="Genomic_DNA"/>
</dbReference>
<dbReference type="KEGG" id="pco:PHACADRAFT_261220"/>
<keyword evidence="16" id="KW-1185">Reference proteome</keyword>
<dbReference type="Pfam" id="PF05529">
    <property type="entry name" value="Bap31"/>
    <property type="match status" value="1"/>
</dbReference>
<evidence type="ECO:0000313" key="15">
    <source>
        <dbReference type="EMBL" id="EKM52646.1"/>
    </source>
</evidence>
<evidence type="ECO:0000256" key="12">
    <source>
        <dbReference type="SAM" id="Coils"/>
    </source>
</evidence>
<keyword evidence="10 11" id="KW-0472">Membrane</keyword>
<dbReference type="GO" id="GO:0006886">
    <property type="term" value="P:intracellular protein transport"/>
    <property type="evidence" value="ECO:0007669"/>
    <property type="project" value="UniProtKB-UniRule"/>
</dbReference>
<evidence type="ECO:0000256" key="1">
    <source>
        <dbReference type="ARBA" id="ARBA00004477"/>
    </source>
</evidence>
<dbReference type="STRING" id="650164.K5URX1"/>
<feature type="coiled-coil region" evidence="12">
    <location>
        <begin position="153"/>
        <end position="197"/>
    </location>
</feature>
<evidence type="ECO:0000256" key="9">
    <source>
        <dbReference type="ARBA" id="ARBA00023054"/>
    </source>
</evidence>
<feature type="domain" description="Bap31/Bap29 cytoplasmic coiled-coil" evidence="14">
    <location>
        <begin position="158"/>
        <end position="209"/>
    </location>
</feature>
<dbReference type="InParanoid" id="K5URX1"/>
<comment type="similarity">
    <text evidence="2 11">Belongs to the BCAP29/BCAP31 family.</text>
</comment>
<evidence type="ECO:0000256" key="3">
    <source>
        <dbReference type="ARBA" id="ARBA00022448"/>
    </source>
</evidence>
<dbReference type="GO" id="GO:0006888">
    <property type="term" value="P:endoplasmic reticulum to Golgi vesicle-mediated transport"/>
    <property type="evidence" value="ECO:0007669"/>
    <property type="project" value="UniProtKB-UniRule"/>
</dbReference>
<feature type="transmembrane region" description="Helical" evidence="11">
    <location>
        <begin position="6"/>
        <end position="31"/>
    </location>
</feature>
<organism evidence="15 16">
    <name type="scientific">Phanerochaete carnosa (strain HHB-10118-sp)</name>
    <name type="common">White-rot fungus</name>
    <name type="synonym">Peniophora carnosa</name>
    <dbReference type="NCBI Taxonomy" id="650164"/>
    <lineage>
        <taxon>Eukaryota</taxon>
        <taxon>Fungi</taxon>
        <taxon>Dikarya</taxon>
        <taxon>Basidiomycota</taxon>
        <taxon>Agaricomycotina</taxon>
        <taxon>Agaricomycetes</taxon>
        <taxon>Polyporales</taxon>
        <taxon>Phanerochaetaceae</taxon>
        <taxon>Phanerochaete</taxon>
    </lineage>
</organism>
<dbReference type="HOGENOM" id="CLU_087648_0_1_1"/>
<evidence type="ECO:0000259" key="13">
    <source>
        <dbReference type="Pfam" id="PF05529"/>
    </source>
</evidence>
<evidence type="ECO:0000256" key="11">
    <source>
        <dbReference type="RuleBase" id="RU367026"/>
    </source>
</evidence>
<evidence type="ECO:0000256" key="8">
    <source>
        <dbReference type="ARBA" id="ARBA00022989"/>
    </source>
</evidence>
<keyword evidence="8 11" id="KW-1133">Transmembrane helix</keyword>
<feature type="transmembrane region" description="Helical" evidence="11">
    <location>
        <begin position="107"/>
        <end position="130"/>
    </location>
</feature>
<dbReference type="RefSeq" id="XP_007398987.1">
    <property type="nucleotide sequence ID" value="XM_007398925.1"/>
</dbReference>
<keyword evidence="9 12" id="KW-0175">Coiled coil</keyword>
<dbReference type="PANTHER" id="PTHR12701">
    <property type="entry name" value="BCR-ASSOCIATED PROTEIN, BAP"/>
    <property type="match status" value="1"/>
</dbReference>
<dbReference type="OrthoDB" id="435607at2759"/>
<dbReference type="Proteomes" id="UP000008370">
    <property type="component" value="Unassembled WGS sequence"/>
</dbReference>
<dbReference type="PANTHER" id="PTHR12701:SF20">
    <property type="entry name" value="ENDOPLASMIC RETICULUM TRANSMEMBRANE PROTEIN"/>
    <property type="match status" value="1"/>
</dbReference>
<reference evidence="15 16" key="1">
    <citation type="journal article" date="2012" name="BMC Genomics">
        <title>Comparative genomics of the white-rot fungi, Phanerochaete carnosa and P. chrysosporium, to elucidate the genetic basis of the distinct wood types they colonize.</title>
        <authorList>
            <person name="Suzuki H."/>
            <person name="MacDonald J."/>
            <person name="Syed K."/>
            <person name="Salamov A."/>
            <person name="Hori C."/>
            <person name="Aerts A."/>
            <person name="Henrissat B."/>
            <person name="Wiebenga A."/>
            <person name="vanKuyk P.A."/>
            <person name="Barry K."/>
            <person name="Lindquist E."/>
            <person name="LaButti K."/>
            <person name="Lapidus A."/>
            <person name="Lucas S."/>
            <person name="Coutinho P."/>
            <person name="Gong Y."/>
            <person name="Samejima M."/>
            <person name="Mahadevan R."/>
            <person name="Abou-Zaid M."/>
            <person name="de Vries R.P."/>
            <person name="Igarashi K."/>
            <person name="Yadav J.S."/>
            <person name="Grigoriev I.V."/>
            <person name="Master E.R."/>
        </authorList>
    </citation>
    <scope>NUCLEOTIDE SEQUENCE [LARGE SCALE GENOMIC DNA]</scope>
    <source>
        <strain evidence="15 16">HHB-10118-sp</strain>
    </source>
</reference>
<dbReference type="Gene3D" id="1.20.5.110">
    <property type="match status" value="1"/>
</dbReference>
<evidence type="ECO:0000256" key="6">
    <source>
        <dbReference type="ARBA" id="ARBA00022892"/>
    </source>
</evidence>
<evidence type="ECO:0000256" key="2">
    <source>
        <dbReference type="ARBA" id="ARBA00007956"/>
    </source>
</evidence>
<sequence length="211" mass="23967">MTVYYTITFLLLAAEMGTFCVLVAPLPYAVRKRLLRFLSENPLIAKLAYALKITFIFVGVLFVDALQRMWRVTAEADLARNQGGTLHDARAETGFAARKFYAQRNTYLTGFCLFLSLVLTRTFYILLDLVHTQEEYAKLKQDTAKSSRDTIAAGDQSKQVAELKQRLAAAEKKARDYDILKKQAEQNQVEYDRLATEFNSKTGAVSDKRKD</sequence>
<keyword evidence="6 11" id="KW-0931">ER-Golgi transport</keyword>
<keyword evidence="4 11" id="KW-0812">Transmembrane</keyword>
<gene>
    <name evidence="15" type="ORF">PHACADRAFT_261220</name>
</gene>
<keyword evidence="3 11" id="KW-0813">Transport</keyword>
<proteinExistence type="inferred from homology"/>
<protein>
    <recommendedName>
        <fullName evidence="11">Endoplasmic reticulum transmembrane protein</fullName>
    </recommendedName>
</protein>
<evidence type="ECO:0000256" key="4">
    <source>
        <dbReference type="ARBA" id="ARBA00022692"/>
    </source>
</evidence>
<evidence type="ECO:0000256" key="7">
    <source>
        <dbReference type="ARBA" id="ARBA00022927"/>
    </source>
</evidence>
<dbReference type="InterPro" id="IPR041672">
    <property type="entry name" value="Bap31/Bap29_C"/>
</dbReference>
<evidence type="ECO:0000256" key="5">
    <source>
        <dbReference type="ARBA" id="ARBA00022824"/>
    </source>
</evidence>
<dbReference type="AlphaFoldDB" id="K5URX1"/>
<comment type="subcellular location">
    <subcellularLocation>
        <location evidence="1 11">Endoplasmic reticulum membrane</location>
        <topology evidence="1 11">Multi-pass membrane protein</topology>
    </subcellularLocation>
</comment>
<accession>K5URX1</accession>
<dbReference type="GO" id="GO:0070973">
    <property type="term" value="P:protein localization to endoplasmic reticulum exit site"/>
    <property type="evidence" value="ECO:0007669"/>
    <property type="project" value="UniProtKB-UniRule"/>
</dbReference>
<evidence type="ECO:0000259" key="14">
    <source>
        <dbReference type="Pfam" id="PF18035"/>
    </source>
</evidence>
<name>K5URX1_PHACS</name>
<dbReference type="GO" id="GO:0005789">
    <property type="term" value="C:endoplasmic reticulum membrane"/>
    <property type="evidence" value="ECO:0007669"/>
    <property type="project" value="UniProtKB-SubCell"/>
</dbReference>
<dbReference type="FunCoup" id="K5URX1">
    <property type="interactions" value="177"/>
</dbReference>
<dbReference type="InterPro" id="IPR008417">
    <property type="entry name" value="BAP29/BAP31"/>
</dbReference>
<keyword evidence="5 11" id="KW-0256">Endoplasmic reticulum</keyword>
<dbReference type="GeneID" id="18917921"/>
<evidence type="ECO:0000256" key="10">
    <source>
        <dbReference type="ARBA" id="ARBA00023136"/>
    </source>
</evidence>
<keyword evidence="7 11" id="KW-0653">Protein transport</keyword>
<feature type="transmembrane region" description="Helical" evidence="11">
    <location>
        <begin position="43"/>
        <end position="63"/>
    </location>
</feature>